<protein>
    <submittedName>
        <fullName evidence="3">T9SS type A sorting domain-containing protein</fullName>
    </submittedName>
</protein>
<dbReference type="Gene3D" id="2.60.40.4070">
    <property type="match status" value="1"/>
</dbReference>
<feature type="chain" id="PRO_5045839523" evidence="1">
    <location>
        <begin position="26"/>
        <end position="927"/>
    </location>
</feature>
<dbReference type="Proteomes" id="UP001300692">
    <property type="component" value="Unassembled WGS sequence"/>
</dbReference>
<name>A0ABT3CNS6_9BACT</name>
<feature type="signal peptide" evidence="1">
    <location>
        <begin position="1"/>
        <end position="25"/>
    </location>
</feature>
<dbReference type="Gene3D" id="2.130.10.10">
    <property type="entry name" value="YVTN repeat-like/Quinoprotein amine dehydrogenase"/>
    <property type="match status" value="2"/>
</dbReference>
<dbReference type="RefSeq" id="WP_264136132.1">
    <property type="nucleotide sequence ID" value="NZ_JAOYOD010000001.1"/>
</dbReference>
<evidence type="ECO:0000313" key="4">
    <source>
        <dbReference type="Proteomes" id="UP001300692"/>
    </source>
</evidence>
<evidence type="ECO:0000259" key="2">
    <source>
        <dbReference type="Pfam" id="PF13860"/>
    </source>
</evidence>
<dbReference type="EMBL" id="JAOYOD010000001">
    <property type="protein sequence ID" value="MCV9385341.1"/>
    <property type="molecule type" value="Genomic_DNA"/>
</dbReference>
<sequence>MIKTCRAFTSAVGIFLFILVFSCTAPETQEEVSIEAPHAIGSKENPQARLEFEMMQLVDPATGRLPININHDQLAYAARMQSEQPQARRLTQDWNAKGPANVGGRTRALAVDVTDEDVLLAGGVSGGMYRSTDQGNSWTRTTHPSILNSISCITQDKRPGHENVWYYGTGELRGNSPRATGAPYRGDGIYKSTDGGLSWDILPSTSNNRLTDFESPFNYVWSIEVDPNGVIYAALYGCVVKSEDDGVSWEVVLGPDLLNPQSLDPPITDLNDSEAPFYTSLLQTPSGTLYAALSAFTSLGYRQAYAGIYQRESPNNWVDITPTQWSDGHDRTVMAYAPTDEEVIYTLSDGRDLELWKRKNNLWQNRSMNLPGLQDTLPSLDTQESYNMVIKVHPENENVVFAGGTNLYRSSDGFATSNNSRWIGGYNPGPEEGNLYPGHHPDQHELVFLPSDPNTMFSANDGGVRLTRDNLADKVSWTAKNEGYVTSQFYTIALSQQEGSLKALGGMQDNGTYLKILGSDNSTWRYLLGGDGSYVATTPNDTYWYASFQSGSTFRLSLNNSNELVSFAEVDPVGGEGYLFINPFVLDPNNFNRMYMAGGNVIWRNDNLSQVPSGKQQPTPINWSKIESTESEVGAVSAMAISTRPGHVLYWGTSYGAVFKTIYANTDSAETFFLFQHVVTDEGGNPSSGYISNVSVNPSNADQVLFSYANYHFPSLFYSEDGGATFTDVGGNLEENPDGSGSGPSVRWNQIIPLADGSSMYFTATSTGLYSTRELNGASTVWVKEGDETIGNSVIRMMDYRSSDGTFIVATHGNGVFETTIETPESVLPESGDVSGLQIVKGYPNPFEETIKIQFKIPEEDRVVVHVLNSSGQLIKSILDSRQFAGDVQVSWDGTNVVGGPVDDGLYFYRIYYQGKMKSGKMLYFKK</sequence>
<dbReference type="SUPFAM" id="SSF110296">
    <property type="entry name" value="Oligoxyloglucan reducing end-specific cellobiohydrolase"/>
    <property type="match status" value="1"/>
</dbReference>
<dbReference type="Pfam" id="PF13860">
    <property type="entry name" value="FlgD_ig"/>
    <property type="match status" value="1"/>
</dbReference>
<dbReference type="PROSITE" id="PS51257">
    <property type="entry name" value="PROKAR_LIPOPROTEIN"/>
    <property type="match status" value="1"/>
</dbReference>
<evidence type="ECO:0000313" key="3">
    <source>
        <dbReference type="EMBL" id="MCV9385341.1"/>
    </source>
</evidence>
<dbReference type="PANTHER" id="PTHR43739">
    <property type="entry name" value="XYLOGLUCANASE (EUROFUNG)"/>
    <property type="match status" value="1"/>
</dbReference>
<reference evidence="3 4" key="1">
    <citation type="submission" date="2022-10" db="EMBL/GenBank/DDBJ databases">
        <title>Comparative genomics and taxonomic characterization of three novel marine species of genus Reichenbachiella exhibiting antioxidant and polysaccharide degradation activities.</title>
        <authorList>
            <person name="Muhammad N."/>
            <person name="Lee Y.-J."/>
            <person name="Ko J."/>
            <person name="Kim S.-G."/>
        </authorList>
    </citation>
    <scope>NUCLEOTIDE SEQUENCE [LARGE SCALE GENOMIC DNA]</scope>
    <source>
        <strain evidence="3 4">ABR2-5</strain>
    </source>
</reference>
<dbReference type="InterPro" id="IPR025965">
    <property type="entry name" value="FlgD/Vpr_Ig-like"/>
</dbReference>
<accession>A0ABT3CNS6</accession>
<evidence type="ECO:0000256" key="1">
    <source>
        <dbReference type="SAM" id="SignalP"/>
    </source>
</evidence>
<organism evidence="3 4">
    <name type="scientific">Reichenbachiella ulvae</name>
    <dbReference type="NCBI Taxonomy" id="2980104"/>
    <lineage>
        <taxon>Bacteria</taxon>
        <taxon>Pseudomonadati</taxon>
        <taxon>Bacteroidota</taxon>
        <taxon>Cytophagia</taxon>
        <taxon>Cytophagales</taxon>
        <taxon>Reichenbachiellaceae</taxon>
        <taxon>Reichenbachiella</taxon>
    </lineage>
</organism>
<proteinExistence type="predicted"/>
<keyword evidence="4" id="KW-1185">Reference proteome</keyword>
<dbReference type="InterPro" id="IPR052025">
    <property type="entry name" value="Xyloglucanase_GH74"/>
</dbReference>
<keyword evidence="1" id="KW-0732">Signal</keyword>
<feature type="domain" description="FlgD/Vpr Ig-like" evidence="2">
    <location>
        <begin position="857"/>
        <end position="913"/>
    </location>
</feature>
<dbReference type="InterPro" id="IPR015943">
    <property type="entry name" value="WD40/YVTN_repeat-like_dom_sf"/>
</dbReference>
<dbReference type="SUPFAM" id="SSF50939">
    <property type="entry name" value="Sialidases"/>
    <property type="match status" value="1"/>
</dbReference>
<gene>
    <name evidence="3" type="ORF">N7U62_01630</name>
</gene>
<dbReference type="InterPro" id="IPR026444">
    <property type="entry name" value="Secre_tail"/>
</dbReference>
<comment type="caution">
    <text evidence="3">The sequence shown here is derived from an EMBL/GenBank/DDBJ whole genome shotgun (WGS) entry which is preliminary data.</text>
</comment>
<dbReference type="InterPro" id="IPR036278">
    <property type="entry name" value="Sialidase_sf"/>
</dbReference>
<dbReference type="PANTHER" id="PTHR43739:SF5">
    <property type="entry name" value="EXO-ALPHA-SIALIDASE"/>
    <property type="match status" value="1"/>
</dbReference>
<dbReference type="NCBIfam" id="TIGR04183">
    <property type="entry name" value="Por_Secre_tail"/>
    <property type="match status" value="1"/>
</dbReference>